<dbReference type="Proteomes" id="UP001150941">
    <property type="component" value="Unassembled WGS sequence"/>
</dbReference>
<dbReference type="RefSeq" id="XP_058334165.1">
    <property type="nucleotide sequence ID" value="XM_058471024.1"/>
</dbReference>
<dbReference type="GeneID" id="83198327"/>
<dbReference type="EMBL" id="JAPQKS010000002">
    <property type="protein sequence ID" value="KAJ5246744.1"/>
    <property type="molecule type" value="Genomic_DNA"/>
</dbReference>
<evidence type="ECO:0000313" key="2">
    <source>
        <dbReference type="EMBL" id="KAJ5246744.1"/>
    </source>
</evidence>
<dbReference type="SUPFAM" id="SSF51735">
    <property type="entry name" value="NAD(P)-binding Rossmann-fold domains"/>
    <property type="match status" value="1"/>
</dbReference>
<dbReference type="InterPro" id="IPR036291">
    <property type="entry name" value="NAD(P)-bd_dom_sf"/>
</dbReference>
<accession>A0A9W9TYX3</accession>
<dbReference type="PANTHER" id="PTHR47534">
    <property type="entry name" value="YALI0E05731P"/>
    <property type="match status" value="1"/>
</dbReference>
<keyword evidence="3" id="KW-1185">Reference proteome</keyword>
<comment type="caution">
    <text evidence="2">The sequence shown here is derived from an EMBL/GenBank/DDBJ whole genome shotgun (WGS) entry which is preliminary data.</text>
</comment>
<dbReference type="OrthoDB" id="2898509at2759"/>
<dbReference type="Gene3D" id="3.40.50.720">
    <property type="entry name" value="NAD(P)-binding Rossmann-like Domain"/>
    <property type="match status" value="1"/>
</dbReference>
<evidence type="ECO:0000256" key="1">
    <source>
        <dbReference type="ARBA" id="ARBA00023002"/>
    </source>
</evidence>
<evidence type="ECO:0000313" key="3">
    <source>
        <dbReference type="Proteomes" id="UP001150941"/>
    </source>
</evidence>
<proteinExistence type="predicted"/>
<dbReference type="AlphaFoldDB" id="A0A9W9TYX3"/>
<dbReference type="InterPro" id="IPR002347">
    <property type="entry name" value="SDR_fam"/>
</dbReference>
<dbReference type="PANTHER" id="PTHR47534:SF3">
    <property type="entry name" value="ALCOHOL DEHYDROGENASE-LIKE C-TERMINAL DOMAIN-CONTAINING PROTEIN"/>
    <property type="match status" value="1"/>
</dbReference>
<reference evidence="2" key="1">
    <citation type="submission" date="2022-11" db="EMBL/GenBank/DDBJ databases">
        <authorList>
            <person name="Petersen C."/>
        </authorList>
    </citation>
    <scope>NUCLEOTIDE SEQUENCE</scope>
    <source>
        <strain evidence="2">IBT 19713</strain>
    </source>
</reference>
<protein>
    <submittedName>
        <fullName evidence="2">Uncharacterized protein</fullName>
    </submittedName>
</protein>
<organism evidence="2 3">
    <name type="scientific">Penicillium chermesinum</name>
    <dbReference type="NCBI Taxonomy" id="63820"/>
    <lineage>
        <taxon>Eukaryota</taxon>
        <taxon>Fungi</taxon>
        <taxon>Dikarya</taxon>
        <taxon>Ascomycota</taxon>
        <taxon>Pezizomycotina</taxon>
        <taxon>Eurotiomycetes</taxon>
        <taxon>Eurotiomycetidae</taxon>
        <taxon>Eurotiales</taxon>
        <taxon>Aspergillaceae</taxon>
        <taxon>Penicillium</taxon>
    </lineage>
</organism>
<keyword evidence="1" id="KW-0560">Oxidoreductase</keyword>
<gene>
    <name evidence="2" type="ORF">N7468_001727</name>
</gene>
<dbReference type="InterPro" id="IPR052228">
    <property type="entry name" value="Sec_Metab_Biosynth_Oxidored"/>
</dbReference>
<sequence length="340" mass="37363">MVELTAVHASNKALRRYLRPKAVAVFVGATKGIGKTSLLNYAKHAPQPRIYFIGRSQQAADGILKQLREESPEGNYTFIKADASLLNKVDEICEELKAKEENISLLFQSQGTLDMSTKTSENLMLITALGYYSRMRFIANLLPLLRKSPSVSRVISVLAGTKEGPLDMKDLSGSSIAPWKARGHISSLSTLTLEHFAETAPDVSFIYSYPGFVDTDLAQTMKGILPAVFKVGFAMYRTIGPKITYMPLDETGERYTFLATSSRFPSQNQSKDPPNYGKDIAVGSDGAIGSGVYTLDEFCESGDAKVQEVLAELRLADAGAKVWQHLQEVFKNVTGKESIW</sequence>
<name>A0A9W9TYX3_9EURO</name>
<dbReference type="Pfam" id="PF00106">
    <property type="entry name" value="adh_short"/>
    <property type="match status" value="1"/>
</dbReference>
<dbReference type="GO" id="GO:0016491">
    <property type="term" value="F:oxidoreductase activity"/>
    <property type="evidence" value="ECO:0007669"/>
    <property type="project" value="UniProtKB-KW"/>
</dbReference>
<reference evidence="2" key="2">
    <citation type="journal article" date="2023" name="IMA Fungus">
        <title>Comparative genomic study of the Penicillium genus elucidates a diverse pangenome and 15 lateral gene transfer events.</title>
        <authorList>
            <person name="Petersen C."/>
            <person name="Sorensen T."/>
            <person name="Nielsen M.R."/>
            <person name="Sondergaard T.E."/>
            <person name="Sorensen J.L."/>
            <person name="Fitzpatrick D.A."/>
            <person name="Frisvad J.C."/>
            <person name="Nielsen K.L."/>
        </authorList>
    </citation>
    <scope>NUCLEOTIDE SEQUENCE</scope>
    <source>
        <strain evidence="2">IBT 19713</strain>
    </source>
</reference>